<proteinExistence type="predicted"/>
<dbReference type="eggNOG" id="ENOG50335X6">
    <property type="taxonomic scope" value="Bacteria"/>
</dbReference>
<feature type="transmembrane region" description="Helical" evidence="1">
    <location>
        <begin position="204"/>
        <end position="224"/>
    </location>
</feature>
<dbReference type="Pfam" id="PF10920">
    <property type="entry name" value="DUF2705"/>
    <property type="match status" value="1"/>
</dbReference>
<dbReference type="RefSeq" id="WP_036833054.1">
    <property type="nucleotide sequence ID" value="NZ_AVPG01000005.1"/>
</dbReference>
<feature type="transmembrane region" description="Helical" evidence="1">
    <location>
        <begin position="48"/>
        <end position="67"/>
    </location>
</feature>
<organism evidence="2 3">
    <name type="scientific">Pontibacillus litoralis JSM 072002</name>
    <dbReference type="NCBI Taxonomy" id="1385512"/>
    <lineage>
        <taxon>Bacteria</taxon>
        <taxon>Bacillati</taxon>
        <taxon>Bacillota</taxon>
        <taxon>Bacilli</taxon>
        <taxon>Bacillales</taxon>
        <taxon>Bacillaceae</taxon>
        <taxon>Pontibacillus</taxon>
    </lineage>
</organism>
<keyword evidence="3" id="KW-1185">Reference proteome</keyword>
<dbReference type="Proteomes" id="UP000030401">
    <property type="component" value="Unassembled WGS sequence"/>
</dbReference>
<dbReference type="OrthoDB" id="2935474at2"/>
<keyword evidence="1" id="KW-0472">Membrane</keyword>
<evidence type="ECO:0008006" key="4">
    <source>
        <dbReference type="Google" id="ProtNLM"/>
    </source>
</evidence>
<dbReference type="InterPro" id="IPR024295">
    <property type="entry name" value="DUF2705"/>
</dbReference>
<protein>
    <recommendedName>
        <fullName evidence="4">DUF2705 domain-containing protein</fullName>
    </recommendedName>
</protein>
<dbReference type="EMBL" id="AVPG01000005">
    <property type="protein sequence ID" value="KGX87802.1"/>
    <property type="molecule type" value="Genomic_DNA"/>
</dbReference>
<gene>
    <name evidence="2" type="ORF">N784_13820</name>
</gene>
<evidence type="ECO:0000313" key="3">
    <source>
        <dbReference type="Proteomes" id="UP000030401"/>
    </source>
</evidence>
<feature type="transmembrane region" description="Helical" evidence="1">
    <location>
        <begin position="88"/>
        <end position="111"/>
    </location>
</feature>
<dbReference type="STRING" id="1385512.N784_13820"/>
<feature type="transmembrane region" description="Helical" evidence="1">
    <location>
        <begin position="123"/>
        <end position="140"/>
    </location>
</feature>
<comment type="caution">
    <text evidence="2">The sequence shown here is derived from an EMBL/GenBank/DDBJ whole genome shotgun (WGS) entry which is preliminary data.</text>
</comment>
<reference evidence="2 3" key="1">
    <citation type="submission" date="2013-08" db="EMBL/GenBank/DDBJ databases">
        <authorList>
            <person name="Huang J."/>
            <person name="Wang G."/>
        </authorList>
    </citation>
    <scope>NUCLEOTIDE SEQUENCE [LARGE SCALE GENOMIC DNA]</scope>
    <source>
        <strain evidence="2 3">JSM 072002</strain>
    </source>
</reference>
<dbReference type="AlphaFoldDB" id="A0A0A5HVY5"/>
<name>A0A0A5HVY5_9BACI</name>
<feature type="transmembrane region" description="Helical" evidence="1">
    <location>
        <begin position="152"/>
        <end position="172"/>
    </location>
</feature>
<keyword evidence="1" id="KW-0812">Transmembrane</keyword>
<evidence type="ECO:0000313" key="2">
    <source>
        <dbReference type="EMBL" id="KGX87802.1"/>
    </source>
</evidence>
<sequence>MNKKMVFLIFVSIIIQCFFYKSSDIKMDKIPYLDGVPNTSSTSLESKFLLQWYFPIFFILLFFSGMIKNELSTSGIAFITRYRNKTYWLIKKLILLWIITFSFVLFQMLLYTFGSFEIINNNYVILLFLYYLLLVLLVNVQAMLELYVAPNIAFILVNIYVIASVLIHNMVYKYVNNMEYLFIVPGTMGLRNGLTNSELTQGSYNSSIIIIMLIQIIACSFICFKRIKKIDIV</sequence>
<evidence type="ECO:0000256" key="1">
    <source>
        <dbReference type="SAM" id="Phobius"/>
    </source>
</evidence>
<keyword evidence="1" id="KW-1133">Transmembrane helix</keyword>
<accession>A0A0A5HVY5</accession>